<dbReference type="Pfam" id="PF13149">
    <property type="entry name" value="Mfa_like_1"/>
    <property type="match status" value="1"/>
</dbReference>
<gene>
    <name evidence="1" type="ORF">SAMN05444001_11396</name>
</gene>
<reference evidence="1 2" key="1">
    <citation type="submission" date="2016-10" db="EMBL/GenBank/DDBJ databases">
        <authorList>
            <person name="Varghese N."/>
            <person name="Submissions S."/>
        </authorList>
    </citation>
    <scope>NUCLEOTIDE SEQUENCE [LARGE SCALE GENOMIC DNA]</scope>
    <source>
        <strain evidence="1 2">DSM 29073</strain>
    </source>
</reference>
<name>A0A8G2F3B7_9BACT</name>
<dbReference type="CDD" id="cd13120">
    <property type="entry name" value="BF2867_like_N"/>
    <property type="match status" value="1"/>
</dbReference>
<comment type="caution">
    <text evidence="1">The sequence shown here is derived from an EMBL/GenBank/DDBJ whole genome shotgun (WGS) entry which is preliminary data.</text>
</comment>
<keyword evidence="2" id="KW-1185">Reference proteome</keyword>
<organism evidence="1 2">
    <name type="scientific">Parabacteroides chinchillae</name>
    <dbReference type="NCBI Taxonomy" id="871327"/>
    <lineage>
        <taxon>Bacteria</taxon>
        <taxon>Pseudomonadati</taxon>
        <taxon>Bacteroidota</taxon>
        <taxon>Bacteroidia</taxon>
        <taxon>Bacteroidales</taxon>
        <taxon>Tannerellaceae</taxon>
        <taxon>Parabacteroides</taxon>
    </lineage>
</organism>
<evidence type="ECO:0000313" key="2">
    <source>
        <dbReference type="Proteomes" id="UP000236725"/>
    </source>
</evidence>
<protein>
    <recommendedName>
        <fullName evidence="3">Fimbrillin-like</fullName>
    </recommendedName>
</protein>
<dbReference type="Proteomes" id="UP000236725">
    <property type="component" value="Unassembled WGS sequence"/>
</dbReference>
<dbReference type="EMBL" id="FNVS01000013">
    <property type="protein sequence ID" value="SEG06091.1"/>
    <property type="molecule type" value="Genomic_DNA"/>
</dbReference>
<dbReference type="PROSITE" id="PS51257">
    <property type="entry name" value="PROKAR_LIPOPROTEIN"/>
    <property type="match status" value="1"/>
</dbReference>
<evidence type="ECO:0000313" key="1">
    <source>
        <dbReference type="EMBL" id="SEG06091.1"/>
    </source>
</evidence>
<evidence type="ECO:0008006" key="3">
    <source>
        <dbReference type="Google" id="ProtNLM"/>
    </source>
</evidence>
<sequence>MNKSMIMVAMAAVAMTSCSNNEFDGPEVPVEGDRMELKIGTGVDGMTTRSVITRTPISTNDNVTADFLCFMATQADGVINTDTLSTLYDKTTGTFTANATAQAVSLTKILYYPGDRNESTLRAYVAGVHPAGGTLNNQTVTFASTDGQQDVMFAKPVDFKTAEAAASANASLEFSHQTSQLYFMADTVAYNPTTGGAFAGPVTIKSIEVINAQVPKSMNVATGAITWTNKANLSVQNVSSEALTDELKSVCDPVMVAPSAEIRLNVVISVNGEDKTFPNVLIKKDATSNLVSVVGKKHKISLKFNAPAYADQSKIQLNVSASVIEWAEGDSGEAEL</sequence>
<accession>A0A8G2F3B7</accession>
<dbReference type="RefSeq" id="WP_103983834.1">
    <property type="nucleotide sequence ID" value="NZ_FNVS01000013.1"/>
</dbReference>
<dbReference type="AlphaFoldDB" id="A0A8G2F3B7"/>
<proteinExistence type="predicted"/>
<dbReference type="InterPro" id="IPR025049">
    <property type="entry name" value="Mfa-like_1"/>
</dbReference>